<proteinExistence type="predicted"/>
<reference evidence="1" key="1">
    <citation type="submission" date="2019-02" db="EMBL/GenBank/DDBJ databases">
        <authorList>
            <person name="Pothier F.J."/>
        </authorList>
    </citation>
    <scope>NUCLEOTIDE SEQUENCE</scope>
    <source>
        <strain evidence="1">CI-1B</strain>
    </source>
</reference>
<dbReference type="Proteomes" id="UP000328092">
    <property type="component" value="Unassembled WGS sequence"/>
</dbReference>
<dbReference type="AlphaFoldDB" id="A0A508TBK8"/>
<evidence type="ECO:0000313" key="2">
    <source>
        <dbReference type="Proteomes" id="UP000328092"/>
    </source>
</evidence>
<accession>A0A508TBK8</accession>
<organism evidence="1 2">
    <name type="scientific">Bradyrhizobium ivorense</name>
    <dbReference type="NCBI Taxonomy" id="2511166"/>
    <lineage>
        <taxon>Bacteria</taxon>
        <taxon>Pseudomonadati</taxon>
        <taxon>Pseudomonadota</taxon>
        <taxon>Alphaproteobacteria</taxon>
        <taxon>Hyphomicrobiales</taxon>
        <taxon>Nitrobacteraceae</taxon>
        <taxon>Bradyrhizobium</taxon>
    </lineage>
</organism>
<gene>
    <name evidence="1" type="ORF">CI1B_37300</name>
</gene>
<sequence>MHAMNELFVRLDAAIQVVRYFIAGASHQMKTVAAAAPVLMAWSGLIHQEYSLTQLRRMLGLDLSGFDFDGPSRDAPFVSNISTGRSTATDGAVILP</sequence>
<protein>
    <submittedName>
        <fullName evidence="1">Uncharacterized protein</fullName>
    </submittedName>
</protein>
<name>A0A508TBK8_9BRAD</name>
<comment type="caution">
    <text evidence="1">The sequence shown here is derived from an EMBL/GenBank/DDBJ whole genome shotgun (WGS) entry which is preliminary data.</text>
</comment>
<evidence type="ECO:0000313" key="1">
    <source>
        <dbReference type="EMBL" id="VIO71546.1"/>
    </source>
</evidence>
<keyword evidence="2" id="KW-1185">Reference proteome</keyword>
<dbReference type="EMBL" id="CAADFC020000013">
    <property type="protein sequence ID" value="VIO71546.1"/>
    <property type="molecule type" value="Genomic_DNA"/>
</dbReference>